<name>A0A917VA57_9NOCA</name>
<reference evidence="1" key="1">
    <citation type="journal article" date="2014" name="Int. J. Syst. Evol. Microbiol.">
        <title>Complete genome sequence of Corynebacterium casei LMG S-19264T (=DSM 44701T), isolated from a smear-ripened cheese.</title>
        <authorList>
            <consortium name="US DOE Joint Genome Institute (JGI-PGF)"/>
            <person name="Walter F."/>
            <person name="Albersmeier A."/>
            <person name="Kalinowski J."/>
            <person name="Ruckert C."/>
        </authorList>
    </citation>
    <scope>NUCLEOTIDE SEQUENCE</scope>
    <source>
        <strain evidence="1">CGMCC 4.7278</strain>
    </source>
</reference>
<dbReference type="EMBL" id="BMMW01000002">
    <property type="protein sequence ID" value="GGK54822.1"/>
    <property type="molecule type" value="Genomic_DNA"/>
</dbReference>
<evidence type="ECO:0000313" key="1">
    <source>
        <dbReference type="EMBL" id="GGK54822.1"/>
    </source>
</evidence>
<keyword evidence="2" id="KW-1185">Reference proteome</keyword>
<dbReference type="AlphaFoldDB" id="A0A917VA57"/>
<dbReference type="Proteomes" id="UP000612956">
    <property type="component" value="Unassembled WGS sequence"/>
</dbReference>
<sequence length="46" mass="5120">MPTRQFLHLIGGFALQSSLYLLGYDTAPKHAREHITDSALQGTFES</sequence>
<organism evidence="1 2">
    <name type="scientific">Nocardia camponoti</name>
    <dbReference type="NCBI Taxonomy" id="1616106"/>
    <lineage>
        <taxon>Bacteria</taxon>
        <taxon>Bacillati</taxon>
        <taxon>Actinomycetota</taxon>
        <taxon>Actinomycetes</taxon>
        <taxon>Mycobacteriales</taxon>
        <taxon>Nocardiaceae</taxon>
        <taxon>Nocardia</taxon>
    </lineage>
</organism>
<proteinExistence type="predicted"/>
<accession>A0A917VA57</accession>
<gene>
    <name evidence="1" type="ORF">GCM10011591_28340</name>
</gene>
<protein>
    <submittedName>
        <fullName evidence="1">Uncharacterized protein</fullName>
    </submittedName>
</protein>
<comment type="caution">
    <text evidence="1">The sequence shown here is derived from an EMBL/GenBank/DDBJ whole genome shotgun (WGS) entry which is preliminary data.</text>
</comment>
<evidence type="ECO:0000313" key="2">
    <source>
        <dbReference type="Proteomes" id="UP000612956"/>
    </source>
</evidence>
<reference evidence="1" key="2">
    <citation type="submission" date="2020-09" db="EMBL/GenBank/DDBJ databases">
        <authorList>
            <person name="Sun Q."/>
            <person name="Zhou Y."/>
        </authorList>
    </citation>
    <scope>NUCLEOTIDE SEQUENCE</scope>
    <source>
        <strain evidence="1">CGMCC 4.7278</strain>
    </source>
</reference>